<dbReference type="eggNOG" id="ENOG502SUVP">
    <property type="taxonomic scope" value="Eukaryota"/>
</dbReference>
<protein>
    <submittedName>
        <fullName evidence="3">Negative regulator of beta-lactamase expression protein</fullName>
    </submittedName>
</protein>
<reference evidence="3 4" key="1">
    <citation type="journal article" date="2011" name="Proc. Natl. Acad. Sci. U.S.A.">
        <title>Genome and transcriptome analyses of the mountain pine beetle-fungal symbiont Grosmannia clavigera, a lodgepole pine pathogen.</title>
        <authorList>
            <person name="DiGuistini S."/>
            <person name="Wang Y."/>
            <person name="Liao N.Y."/>
            <person name="Taylor G."/>
            <person name="Tanguay P."/>
            <person name="Feau N."/>
            <person name="Henrissat B."/>
            <person name="Chan S.K."/>
            <person name="Hesse-Orce U."/>
            <person name="Alamouti S.M."/>
            <person name="Tsui C.K.M."/>
            <person name="Docking R.T."/>
            <person name="Levasseur A."/>
            <person name="Haridas S."/>
            <person name="Robertson G."/>
            <person name="Birol I."/>
            <person name="Holt R.A."/>
            <person name="Marra M.A."/>
            <person name="Hamelin R.C."/>
            <person name="Hirst M."/>
            <person name="Jones S.J.M."/>
            <person name="Bohlmann J."/>
            <person name="Breuil C."/>
        </authorList>
    </citation>
    <scope>NUCLEOTIDE SEQUENCE [LARGE SCALE GENOMIC DNA]</scope>
    <source>
        <strain evidence="4">kw1407 / UAMH 11150</strain>
    </source>
</reference>
<dbReference type="Gene3D" id="3.40.80.10">
    <property type="entry name" value="Peptidoglycan recognition protein-like"/>
    <property type="match status" value="1"/>
</dbReference>
<accession>F0XBI0</accession>
<dbReference type="CDD" id="cd06583">
    <property type="entry name" value="PGRP"/>
    <property type="match status" value="1"/>
</dbReference>
<dbReference type="GO" id="GO:0008745">
    <property type="term" value="F:N-acetylmuramoyl-L-alanine amidase activity"/>
    <property type="evidence" value="ECO:0007669"/>
    <property type="project" value="InterPro"/>
</dbReference>
<name>F0XBI0_GROCL</name>
<dbReference type="Proteomes" id="UP000007796">
    <property type="component" value="Unassembled WGS sequence"/>
</dbReference>
<dbReference type="RefSeq" id="XP_014174470.1">
    <property type="nucleotide sequence ID" value="XM_014318995.1"/>
</dbReference>
<organism evidence="4">
    <name type="scientific">Grosmannia clavigera (strain kw1407 / UAMH 11150)</name>
    <name type="common">Blue stain fungus</name>
    <name type="synonym">Graphiocladiella clavigera</name>
    <dbReference type="NCBI Taxonomy" id="655863"/>
    <lineage>
        <taxon>Eukaryota</taxon>
        <taxon>Fungi</taxon>
        <taxon>Dikarya</taxon>
        <taxon>Ascomycota</taxon>
        <taxon>Pezizomycotina</taxon>
        <taxon>Sordariomycetes</taxon>
        <taxon>Sordariomycetidae</taxon>
        <taxon>Ophiostomatales</taxon>
        <taxon>Ophiostomataceae</taxon>
        <taxon>Leptographium</taxon>
    </lineage>
</organism>
<feature type="domain" description="Peptidoglycan binding-like" evidence="1">
    <location>
        <begin position="47"/>
        <end position="73"/>
    </location>
</feature>
<evidence type="ECO:0000259" key="1">
    <source>
        <dbReference type="Pfam" id="PF01471"/>
    </source>
</evidence>
<dbReference type="InterPro" id="IPR036365">
    <property type="entry name" value="PGBD-like_sf"/>
</dbReference>
<dbReference type="SUPFAM" id="SSF55846">
    <property type="entry name" value="N-acetylmuramoyl-L-alanine amidase-like"/>
    <property type="match status" value="1"/>
</dbReference>
<keyword evidence="4" id="KW-1185">Reference proteome</keyword>
<dbReference type="Pfam" id="PF01510">
    <property type="entry name" value="Amidase_2"/>
    <property type="match status" value="1"/>
</dbReference>
<dbReference type="InterPro" id="IPR002477">
    <property type="entry name" value="Peptidoglycan-bd-like"/>
</dbReference>
<dbReference type="GeneID" id="25978552"/>
<dbReference type="GO" id="GO:0009253">
    <property type="term" value="P:peptidoglycan catabolic process"/>
    <property type="evidence" value="ECO:0007669"/>
    <property type="project" value="InterPro"/>
</dbReference>
<evidence type="ECO:0000259" key="2">
    <source>
        <dbReference type="Pfam" id="PF01510"/>
    </source>
</evidence>
<sequence>MTTAITIMSGDQLEKAIACNRFYHRSSSAAFPPAQFASLDPESAIFAAAVARWQRDHALNIDGILGPKTAAALQGRTWKSPKGENYLIVKGEKVPTSFPVVHWTHPEGFSFERVIEAIPDFNGVGKRANPTIGGIERFVIHWDECTSSHDCFHVLLWRGLSVQLFLDSDGTLYQGMDLVNDLGRHARWTNETSVGIEINNPVTLRKTYNVQNRKIVRAQEPHTADPNWRHLDYTEVQKSVMKQLVPAICDALEIPRTLPQDDSGEVPKGLIPDPTEYKGVMGHYHLQTDKVDPGYTLWPLLLKVL</sequence>
<dbReference type="HOGENOM" id="CLU_996652_0_0_1"/>
<dbReference type="SUPFAM" id="SSF47090">
    <property type="entry name" value="PGBD-like"/>
    <property type="match status" value="1"/>
</dbReference>
<feature type="domain" description="N-acetylmuramoyl-L-alanine amidase" evidence="2">
    <location>
        <begin position="136"/>
        <end position="294"/>
    </location>
</feature>
<dbReference type="Pfam" id="PF01471">
    <property type="entry name" value="PG_binding_1"/>
    <property type="match status" value="1"/>
</dbReference>
<dbReference type="AlphaFoldDB" id="F0XBI0"/>
<dbReference type="InterPro" id="IPR036505">
    <property type="entry name" value="Amidase/PGRP_sf"/>
</dbReference>
<proteinExistence type="predicted"/>
<dbReference type="InterPro" id="IPR036366">
    <property type="entry name" value="PGBDSf"/>
</dbReference>
<dbReference type="EMBL" id="GL629756">
    <property type="protein sequence ID" value="EFX04988.1"/>
    <property type="molecule type" value="Genomic_DNA"/>
</dbReference>
<evidence type="ECO:0000313" key="3">
    <source>
        <dbReference type="EMBL" id="EFX04988.1"/>
    </source>
</evidence>
<gene>
    <name evidence="3" type="ORF">CMQ_5250</name>
</gene>
<dbReference type="InParanoid" id="F0XBI0"/>
<dbReference type="InterPro" id="IPR002502">
    <property type="entry name" value="Amidase_domain"/>
</dbReference>
<evidence type="ECO:0000313" key="4">
    <source>
        <dbReference type="Proteomes" id="UP000007796"/>
    </source>
</evidence>
<dbReference type="OrthoDB" id="2303510at2759"/>
<dbReference type="Gene3D" id="1.10.101.10">
    <property type="entry name" value="PGBD-like superfamily/PGBD"/>
    <property type="match status" value="1"/>
</dbReference>